<sequence length="98" mass="10995">MTDVAALEDDLEVAGQMSKAVAKTFLKRFIPNEIIAAYDAKKEAEEPSFQDKLQEARFHSEWINDLGDFAPPSEWTEKFRQVAVKAARDVTGSGDTKF</sequence>
<reference evidence="1 2" key="1">
    <citation type="submission" date="2019-02" db="EMBL/GenBank/DDBJ databases">
        <title>Genome analysis provides insights into bioremediation potentialities and Haloocin production by Natrinema altunense strain 4.1R isolated from Chott Douz in Tunisian desert.</title>
        <authorList>
            <person name="Najjari A."/>
            <person name="Youssef N."/>
            <person name="Ben Dhia O."/>
            <person name="Ferjani R."/>
            <person name="El Hidri D."/>
            <person name="Ouzari H.I."/>
            <person name="Cherif A."/>
        </authorList>
    </citation>
    <scope>NUCLEOTIDE SEQUENCE [LARGE SCALE GENOMIC DNA]</scope>
    <source>
        <strain evidence="1 2">4.1R</strain>
    </source>
</reference>
<proteinExistence type="predicted"/>
<dbReference type="STRING" id="222984.GCA_000731985_00528"/>
<accession>A0A482Y2S1</accession>
<comment type="caution">
    <text evidence="1">The sequence shown here is derived from an EMBL/GenBank/DDBJ whole genome shotgun (WGS) entry which is preliminary data.</text>
</comment>
<dbReference type="Proteomes" id="UP000292704">
    <property type="component" value="Unassembled WGS sequence"/>
</dbReference>
<protein>
    <submittedName>
        <fullName evidence="1">Uncharacterized protein</fullName>
    </submittedName>
</protein>
<evidence type="ECO:0000313" key="2">
    <source>
        <dbReference type="Proteomes" id="UP000292704"/>
    </source>
</evidence>
<gene>
    <name evidence="1" type="ORF">ELS17_02640</name>
</gene>
<organism evidence="1 2">
    <name type="scientific">Natrinema altunense</name>
    <dbReference type="NCBI Taxonomy" id="222984"/>
    <lineage>
        <taxon>Archaea</taxon>
        <taxon>Methanobacteriati</taxon>
        <taxon>Methanobacteriota</taxon>
        <taxon>Stenosarchaea group</taxon>
        <taxon>Halobacteria</taxon>
        <taxon>Halobacteriales</taxon>
        <taxon>Natrialbaceae</taxon>
        <taxon>Natrinema</taxon>
    </lineage>
</organism>
<dbReference type="EMBL" id="SHMR01000001">
    <property type="protein sequence ID" value="RZH68385.1"/>
    <property type="molecule type" value="Genomic_DNA"/>
</dbReference>
<evidence type="ECO:0000313" key="1">
    <source>
        <dbReference type="EMBL" id="RZH68385.1"/>
    </source>
</evidence>
<dbReference type="AlphaFoldDB" id="A0A482Y2S1"/>
<name>A0A482Y2S1_9EURY</name>